<dbReference type="EMBL" id="JABFAD010000011">
    <property type="protein sequence ID" value="MBA0812366.1"/>
    <property type="molecule type" value="Genomic_DNA"/>
</dbReference>
<proteinExistence type="predicted"/>
<dbReference type="Proteomes" id="UP000593560">
    <property type="component" value="Unassembled WGS sequence"/>
</dbReference>
<gene>
    <name evidence="1" type="ORF">Gohar_026337</name>
</gene>
<comment type="caution">
    <text evidence="1">The sequence shown here is derived from an EMBL/GenBank/DDBJ whole genome shotgun (WGS) entry which is preliminary data.</text>
</comment>
<dbReference type="AlphaFoldDB" id="A0A7J9HRB6"/>
<accession>A0A7J9HRB6</accession>
<reference evidence="1 2" key="1">
    <citation type="journal article" date="2019" name="Genome Biol. Evol.">
        <title>Insights into the evolution of the New World diploid cottons (Gossypium, subgenus Houzingenia) based on genome sequencing.</title>
        <authorList>
            <person name="Grover C.E."/>
            <person name="Arick M.A. 2nd"/>
            <person name="Thrash A."/>
            <person name="Conover J.L."/>
            <person name="Sanders W.S."/>
            <person name="Peterson D.G."/>
            <person name="Frelichowski J.E."/>
            <person name="Scheffler J.A."/>
            <person name="Scheffler B.E."/>
            <person name="Wendel J.F."/>
        </authorList>
    </citation>
    <scope>NUCLEOTIDE SEQUENCE [LARGE SCALE GENOMIC DNA]</scope>
    <source>
        <strain evidence="1">0</strain>
        <tissue evidence="1">Leaf</tissue>
    </source>
</reference>
<keyword evidence="2" id="KW-1185">Reference proteome</keyword>
<evidence type="ECO:0008006" key="3">
    <source>
        <dbReference type="Google" id="ProtNLM"/>
    </source>
</evidence>
<name>A0A7J9HRB6_9ROSI</name>
<sequence>MVRNKEVIDVKFGDLEMEEAATYDVVIRRDGLYPEICFLERVHDLINKSMEKSIIVVVWVWLSGLPYKHYMKSLMRTIAEVLGKVVNTDCNVMIGKKRAFRVDCYCCRFKQAFDIFYGDQGIHSVHRIRGIAYRLLCM</sequence>
<organism evidence="1 2">
    <name type="scientific">Gossypium harknessii</name>
    <dbReference type="NCBI Taxonomy" id="34285"/>
    <lineage>
        <taxon>Eukaryota</taxon>
        <taxon>Viridiplantae</taxon>
        <taxon>Streptophyta</taxon>
        <taxon>Embryophyta</taxon>
        <taxon>Tracheophyta</taxon>
        <taxon>Spermatophyta</taxon>
        <taxon>Magnoliopsida</taxon>
        <taxon>eudicotyledons</taxon>
        <taxon>Gunneridae</taxon>
        <taxon>Pentapetalae</taxon>
        <taxon>rosids</taxon>
        <taxon>malvids</taxon>
        <taxon>Malvales</taxon>
        <taxon>Malvaceae</taxon>
        <taxon>Malvoideae</taxon>
        <taxon>Gossypium</taxon>
    </lineage>
</organism>
<protein>
    <recommendedName>
        <fullName evidence="3">DUF4283 domain-containing protein</fullName>
    </recommendedName>
</protein>
<evidence type="ECO:0000313" key="1">
    <source>
        <dbReference type="EMBL" id="MBA0812366.1"/>
    </source>
</evidence>
<evidence type="ECO:0000313" key="2">
    <source>
        <dbReference type="Proteomes" id="UP000593560"/>
    </source>
</evidence>
<dbReference type="OrthoDB" id="1002069at2759"/>